<dbReference type="SUPFAM" id="SSF53756">
    <property type="entry name" value="UDP-Glycosyltransferase/glycogen phosphorylase"/>
    <property type="match status" value="1"/>
</dbReference>
<evidence type="ECO:0000313" key="3">
    <source>
        <dbReference type="Proteomes" id="UP000309667"/>
    </source>
</evidence>
<accession>A0ABY2QNI3</accession>
<proteinExistence type="predicted"/>
<dbReference type="Proteomes" id="UP000309667">
    <property type="component" value="Unassembled WGS sequence"/>
</dbReference>
<sequence length="459" mass="50741">MRTNMWLGALLCQRRGRVMTGLTDASGTKRLPRRVVLISDLCEPRDGPSVIALRNATMLADRGLLVEYFCGDFGRNEDLAQSGVTLHAVGASDLRNSSFAMAVVKGLYNIPAARRLRSLIRSKDTPETLYHVHNWSKILSPSIFDALRPVMDRVVLTAHDYFLACPNGGYFHFQQGLPCTKRPLSLSCLGANCDRRSRLEKTWRIVRDIERRFLMDISGSGATVLAVHEGMVPLLERGGIPAHVIKVLRNPVQSWSEKRVRAEGNRSFLFVGRLEHDKGVLLLAEAAKQAKVPVTFVGEGALASDIAAIYPGARIAGFKDHRGLKEVAAETRCLVVPTRSRETFSLVAYEALTSGIPVIISDFAATRDEILEHGVGLSCNPYETGGLSRCLAELATDDARISQMSFKGFRDREKLALSSMDWERSLLDIYRQQMQKAGSRQKAPIGQRRRAVASIPLLG</sequence>
<dbReference type="CDD" id="cd03801">
    <property type="entry name" value="GT4_PimA-like"/>
    <property type="match status" value="1"/>
</dbReference>
<keyword evidence="3" id="KW-1185">Reference proteome</keyword>
<feature type="domain" description="Glycosyl transferase family 1" evidence="1">
    <location>
        <begin position="255"/>
        <end position="398"/>
    </location>
</feature>
<gene>
    <name evidence="2" type="ORF">E9677_23805</name>
</gene>
<comment type="caution">
    <text evidence="2">The sequence shown here is derived from an EMBL/GenBank/DDBJ whole genome shotgun (WGS) entry which is preliminary data.</text>
</comment>
<dbReference type="InterPro" id="IPR050194">
    <property type="entry name" value="Glycosyltransferase_grp1"/>
</dbReference>
<dbReference type="Gene3D" id="3.40.50.2000">
    <property type="entry name" value="Glycogen Phosphorylase B"/>
    <property type="match status" value="2"/>
</dbReference>
<dbReference type="Pfam" id="PF00534">
    <property type="entry name" value="Glycos_transf_1"/>
    <property type="match status" value="1"/>
</dbReference>
<organism evidence="2 3">
    <name type="scientific">Rhizobium rhizophilum</name>
    <dbReference type="NCBI Taxonomy" id="1850373"/>
    <lineage>
        <taxon>Bacteria</taxon>
        <taxon>Pseudomonadati</taxon>
        <taxon>Pseudomonadota</taxon>
        <taxon>Alphaproteobacteria</taxon>
        <taxon>Hyphomicrobiales</taxon>
        <taxon>Rhizobiaceae</taxon>
        <taxon>Rhizobium/Agrobacterium group</taxon>
        <taxon>Rhizobium</taxon>
    </lineage>
</organism>
<dbReference type="PANTHER" id="PTHR45947">
    <property type="entry name" value="SULFOQUINOVOSYL TRANSFERASE SQD2"/>
    <property type="match status" value="1"/>
</dbReference>
<dbReference type="PANTHER" id="PTHR45947:SF3">
    <property type="entry name" value="SULFOQUINOVOSYL TRANSFERASE SQD2"/>
    <property type="match status" value="1"/>
</dbReference>
<name>A0ABY2QNI3_9HYPH</name>
<protein>
    <submittedName>
        <fullName evidence="2">Glycosyltransferase family 4 protein</fullName>
    </submittedName>
</protein>
<dbReference type="EMBL" id="STGT01000008">
    <property type="protein sequence ID" value="THV10211.1"/>
    <property type="molecule type" value="Genomic_DNA"/>
</dbReference>
<evidence type="ECO:0000313" key="2">
    <source>
        <dbReference type="EMBL" id="THV10211.1"/>
    </source>
</evidence>
<dbReference type="InterPro" id="IPR001296">
    <property type="entry name" value="Glyco_trans_1"/>
</dbReference>
<evidence type="ECO:0000259" key="1">
    <source>
        <dbReference type="Pfam" id="PF00534"/>
    </source>
</evidence>
<reference evidence="2 3" key="1">
    <citation type="submission" date="2019-04" db="EMBL/GenBank/DDBJ databases">
        <title>Genome sequence of strain 7209-2.</title>
        <authorList>
            <person name="Gao J."/>
            <person name="Sun J."/>
        </authorList>
    </citation>
    <scope>NUCLEOTIDE SEQUENCE [LARGE SCALE GENOMIC DNA]</scope>
    <source>
        <strain evidence="2 3">7209-2</strain>
    </source>
</reference>